<dbReference type="VEuPathDB" id="FungiDB:AMAG_02842"/>
<feature type="transmembrane region" description="Helical" evidence="6">
    <location>
        <begin position="233"/>
        <end position="251"/>
    </location>
</feature>
<comment type="subcellular location">
    <subcellularLocation>
        <location evidence="1">Cell membrane</location>
        <topology evidence="1">Multi-pass membrane protein</topology>
    </subcellularLocation>
</comment>
<proteinExistence type="predicted"/>
<dbReference type="PANTHER" id="PTHR23513:SF6">
    <property type="entry name" value="MAJOR FACILITATOR SUPERFAMILY ASSOCIATED DOMAIN-CONTAINING PROTEIN"/>
    <property type="match status" value="1"/>
</dbReference>
<reference evidence="7 8" key="1">
    <citation type="submission" date="2009-11" db="EMBL/GenBank/DDBJ databases">
        <title>Annotation of Allomyces macrogynus ATCC 38327.</title>
        <authorList>
            <consortium name="The Broad Institute Genome Sequencing Platform"/>
            <person name="Russ C."/>
            <person name="Cuomo C."/>
            <person name="Burger G."/>
            <person name="Gray M.W."/>
            <person name="Holland P.W.H."/>
            <person name="King N."/>
            <person name="Lang F.B.F."/>
            <person name="Roger A.J."/>
            <person name="Ruiz-Trillo I."/>
            <person name="Young S.K."/>
            <person name="Zeng Q."/>
            <person name="Gargeya S."/>
            <person name="Fitzgerald M."/>
            <person name="Haas B."/>
            <person name="Abouelleil A."/>
            <person name="Alvarado L."/>
            <person name="Arachchi H.M."/>
            <person name="Berlin A."/>
            <person name="Chapman S.B."/>
            <person name="Gearin G."/>
            <person name="Goldberg J."/>
            <person name="Griggs A."/>
            <person name="Gujja S."/>
            <person name="Hansen M."/>
            <person name="Heiman D."/>
            <person name="Howarth C."/>
            <person name="Larimer J."/>
            <person name="Lui A."/>
            <person name="MacDonald P.J.P."/>
            <person name="McCowen C."/>
            <person name="Montmayeur A."/>
            <person name="Murphy C."/>
            <person name="Neiman D."/>
            <person name="Pearson M."/>
            <person name="Priest M."/>
            <person name="Roberts A."/>
            <person name="Saif S."/>
            <person name="Shea T."/>
            <person name="Sisk P."/>
            <person name="Stolte C."/>
            <person name="Sykes S."/>
            <person name="Wortman J."/>
            <person name="Nusbaum C."/>
            <person name="Birren B."/>
        </authorList>
    </citation>
    <scope>NUCLEOTIDE SEQUENCE [LARGE SCALE GENOMIC DNA]</scope>
    <source>
        <strain evidence="7 8">ATCC 38327</strain>
    </source>
</reference>
<reference evidence="8" key="2">
    <citation type="submission" date="2009-11" db="EMBL/GenBank/DDBJ databases">
        <title>The Genome Sequence of Allomyces macrogynus strain ATCC 38327.</title>
        <authorList>
            <consortium name="The Broad Institute Genome Sequencing Platform"/>
            <person name="Russ C."/>
            <person name="Cuomo C."/>
            <person name="Shea T."/>
            <person name="Young S.K."/>
            <person name="Zeng Q."/>
            <person name="Koehrsen M."/>
            <person name="Haas B."/>
            <person name="Borodovsky M."/>
            <person name="Guigo R."/>
            <person name="Alvarado L."/>
            <person name="Berlin A."/>
            <person name="Borenstein D."/>
            <person name="Chen Z."/>
            <person name="Engels R."/>
            <person name="Freedman E."/>
            <person name="Gellesch M."/>
            <person name="Goldberg J."/>
            <person name="Griggs A."/>
            <person name="Gujja S."/>
            <person name="Heiman D."/>
            <person name="Hepburn T."/>
            <person name="Howarth C."/>
            <person name="Jen D."/>
            <person name="Larson L."/>
            <person name="Lewis B."/>
            <person name="Mehta T."/>
            <person name="Park D."/>
            <person name="Pearson M."/>
            <person name="Roberts A."/>
            <person name="Saif S."/>
            <person name="Shenoy N."/>
            <person name="Sisk P."/>
            <person name="Stolte C."/>
            <person name="Sykes S."/>
            <person name="Walk T."/>
            <person name="White J."/>
            <person name="Yandava C."/>
            <person name="Burger G."/>
            <person name="Gray M.W."/>
            <person name="Holland P.W.H."/>
            <person name="King N."/>
            <person name="Lang F.B.F."/>
            <person name="Roger A.J."/>
            <person name="Ruiz-Trillo I."/>
            <person name="Lander E."/>
            <person name="Nusbaum C."/>
        </authorList>
    </citation>
    <scope>NUCLEOTIDE SEQUENCE [LARGE SCALE GENOMIC DNA]</scope>
    <source>
        <strain evidence="8">ATCC 38327</strain>
    </source>
</reference>
<feature type="transmembrane region" description="Helical" evidence="6">
    <location>
        <begin position="355"/>
        <end position="374"/>
    </location>
</feature>
<dbReference type="Proteomes" id="UP000054350">
    <property type="component" value="Unassembled WGS sequence"/>
</dbReference>
<feature type="transmembrane region" description="Helical" evidence="6">
    <location>
        <begin position="82"/>
        <end position="100"/>
    </location>
</feature>
<dbReference type="eggNOG" id="ENOG502QQNT">
    <property type="taxonomic scope" value="Eukaryota"/>
</dbReference>
<dbReference type="EMBL" id="GG745331">
    <property type="protein sequence ID" value="KNE57092.1"/>
    <property type="molecule type" value="Genomic_DNA"/>
</dbReference>
<dbReference type="GO" id="GO:0005886">
    <property type="term" value="C:plasma membrane"/>
    <property type="evidence" value="ECO:0007669"/>
    <property type="project" value="UniProtKB-SubCell"/>
</dbReference>
<feature type="transmembrane region" description="Helical" evidence="6">
    <location>
        <begin position="454"/>
        <end position="476"/>
    </location>
</feature>
<keyword evidence="2" id="KW-1003">Cell membrane</keyword>
<feature type="transmembrane region" description="Helical" evidence="6">
    <location>
        <begin position="394"/>
        <end position="417"/>
    </location>
</feature>
<dbReference type="AlphaFoldDB" id="A0A0L0S3H3"/>
<evidence type="ECO:0000256" key="1">
    <source>
        <dbReference type="ARBA" id="ARBA00004651"/>
    </source>
</evidence>
<feature type="transmembrane region" description="Helical" evidence="6">
    <location>
        <begin position="169"/>
        <end position="186"/>
    </location>
</feature>
<feature type="transmembrane region" description="Helical" evidence="6">
    <location>
        <begin position="120"/>
        <end position="141"/>
    </location>
</feature>
<evidence type="ECO:0000256" key="6">
    <source>
        <dbReference type="SAM" id="Phobius"/>
    </source>
</evidence>
<keyword evidence="5 6" id="KW-0472">Membrane</keyword>
<organism evidence="7 8">
    <name type="scientific">Allomyces macrogynus (strain ATCC 38327)</name>
    <name type="common">Allomyces javanicus var. macrogynus</name>
    <dbReference type="NCBI Taxonomy" id="578462"/>
    <lineage>
        <taxon>Eukaryota</taxon>
        <taxon>Fungi</taxon>
        <taxon>Fungi incertae sedis</taxon>
        <taxon>Blastocladiomycota</taxon>
        <taxon>Blastocladiomycetes</taxon>
        <taxon>Blastocladiales</taxon>
        <taxon>Blastocladiaceae</taxon>
        <taxon>Allomyces</taxon>
    </lineage>
</organism>
<sequence length="536" mass="58875">MGLYDVFSGPEKKNLTIYIVGIMCYKFALETMTGCMSNIVLTRYKYNPADAWGVIVSVNYACQSIGSLLVAPLIKRWSTPRVLSVSILLFGLLVLIVPILEGVTGGGRTGLGDEKNYAEGTWPPMIIAFLFPAVGIFHGIVELIRRVIPRDIVGGDPVKLKKMDSTVHICYEVAGTAGALLSRYWISYFNYGYSLALIPIFFTGASLIWSQIKLASEQADAEAGRPKLRRHSGSIFGEMAAIFKAFFWSVWVGLKLVCFNRSLAWLIPAYTLPLVLHRYLENVLFAHYANFALSKGSYQQLLVSGSNFGELCGAFFVLMFSNAVPTPIPWLRLDAITLMIVWIFPYATPFANIEGWVWFLAAIMIFISFGWASGDVSLVAYVQSRLAKVEDIDPTVSPLGAVMAFLYVLYIIVFAIVNKVVGNIMDSYVKDLVKTLGSAKKWKPLVGLKATQDAMFWTGGVVMSVCAVIVLVATFIPRGSFALNPQVIDDHDDEADIMASMGTDPAAAARARAEAEKEGKDGEGYARKDMIEAIVA</sequence>
<evidence type="ECO:0000256" key="4">
    <source>
        <dbReference type="ARBA" id="ARBA00022989"/>
    </source>
</evidence>
<evidence type="ECO:0000256" key="2">
    <source>
        <dbReference type="ARBA" id="ARBA00022475"/>
    </source>
</evidence>
<dbReference type="Gene3D" id="1.20.1250.20">
    <property type="entry name" value="MFS general substrate transporter like domains"/>
    <property type="match status" value="1"/>
</dbReference>
<evidence type="ECO:0008006" key="9">
    <source>
        <dbReference type="Google" id="ProtNLM"/>
    </source>
</evidence>
<dbReference type="OMA" id="NSAWSQI"/>
<gene>
    <name evidence="7" type="ORF">AMAG_02842</name>
</gene>
<dbReference type="SUPFAM" id="SSF103473">
    <property type="entry name" value="MFS general substrate transporter"/>
    <property type="match status" value="1"/>
</dbReference>
<protein>
    <recommendedName>
        <fullName evidence="9">Major facilitator superfamily associated domain-containing protein</fullName>
    </recommendedName>
</protein>
<dbReference type="InterPro" id="IPR036259">
    <property type="entry name" value="MFS_trans_sf"/>
</dbReference>
<evidence type="ECO:0000313" key="8">
    <source>
        <dbReference type="Proteomes" id="UP000054350"/>
    </source>
</evidence>
<evidence type="ECO:0000256" key="3">
    <source>
        <dbReference type="ARBA" id="ARBA00022692"/>
    </source>
</evidence>
<keyword evidence="4 6" id="KW-1133">Transmembrane helix</keyword>
<feature type="transmembrane region" description="Helical" evidence="6">
    <location>
        <begin position="192"/>
        <end position="212"/>
    </location>
</feature>
<keyword evidence="8" id="KW-1185">Reference proteome</keyword>
<evidence type="ECO:0000313" key="7">
    <source>
        <dbReference type="EMBL" id="KNE57092.1"/>
    </source>
</evidence>
<dbReference type="OrthoDB" id="5344169at2759"/>
<feature type="transmembrane region" description="Helical" evidence="6">
    <location>
        <begin position="330"/>
        <end position="348"/>
    </location>
</feature>
<keyword evidence="3 6" id="KW-0812">Transmembrane</keyword>
<evidence type="ECO:0000256" key="5">
    <source>
        <dbReference type="ARBA" id="ARBA00023136"/>
    </source>
</evidence>
<dbReference type="PANTHER" id="PTHR23513">
    <property type="entry name" value="INTEGRAL MEMBRANE EFFLUX PROTEIN-RELATED"/>
    <property type="match status" value="1"/>
</dbReference>
<feature type="transmembrane region" description="Helical" evidence="6">
    <location>
        <begin position="263"/>
        <end position="280"/>
    </location>
</feature>
<name>A0A0L0S3H3_ALLM3</name>
<feature type="transmembrane region" description="Helical" evidence="6">
    <location>
        <begin position="301"/>
        <end position="324"/>
    </location>
</feature>
<accession>A0A0L0S3H3</accession>